<dbReference type="AlphaFoldDB" id="A0A7C8KC70"/>
<dbReference type="Proteomes" id="UP000297595">
    <property type="component" value="Unassembled WGS sequence"/>
</dbReference>
<dbReference type="EMBL" id="SOZJ01000005">
    <property type="protein sequence ID" value="TGJ67234.1"/>
    <property type="molecule type" value="Genomic_DNA"/>
</dbReference>
<name>A0A7C8KC70_ORBOL</name>
<evidence type="ECO:0000313" key="2">
    <source>
        <dbReference type="Proteomes" id="UP000297595"/>
    </source>
</evidence>
<comment type="caution">
    <text evidence="1">The sequence shown here is derived from an EMBL/GenBank/DDBJ whole genome shotgun (WGS) entry which is preliminary data.</text>
</comment>
<evidence type="ECO:0000313" key="1">
    <source>
        <dbReference type="EMBL" id="TGJ67234.1"/>
    </source>
</evidence>
<gene>
    <name evidence="1" type="ORF">EYR41_008802</name>
</gene>
<sequence>MSSISEGDIRSSILEFLKASTPDTKVTPHSQLFQVIELFGKPRIREARGRNIRLHGIQNRLDFIHQKLNTPLQDYAEDCDATELQSLIRLYGPPFRCTDVKCIHFHAGFPDSEQRRRHLETHNRIFKCTVKTCPFNQIGFSSAGQLHQHDMSKHRAFSYPVPKYHVGRSNEPESTDPVDVFTGIPTFAKANLDISGLIRLAKEAFRMRKTTIASIMLEECYVSFLSPAPGSRHLLYDHTYDVHRQKGIDFRKSESAIEEEMAVSGWHNASEKVFRDGNRQFLPVST</sequence>
<proteinExistence type="predicted"/>
<protein>
    <submittedName>
        <fullName evidence="1">Uncharacterized protein</fullName>
    </submittedName>
</protein>
<organism evidence="1 2">
    <name type="scientific">Orbilia oligospora</name>
    <name type="common">Nematode-trapping fungus</name>
    <name type="synonym">Arthrobotrys oligospora</name>
    <dbReference type="NCBI Taxonomy" id="2813651"/>
    <lineage>
        <taxon>Eukaryota</taxon>
        <taxon>Fungi</taxon>
        <taxon>Dikarya</taxon>
        <taxon>Ascomycota</taxon>
        <taxon>Pezizomycotina</taxon>
        <taxon>Orbiliomycetes</taxon>
        <taxon>Orbiliales</taxon>
        <taxon>Orbiliaceae</taxon>
        <taxon>Orbilia</taxon>
    </lineage>
</organism>
<accession>A0A7C8KC70</accession>
<reference evidence="1 2" key="1">
    <citation type="submission" date="2019-03" db="EMBL/GenBank/DDBJ databases">
        <title>Nematode-trapping fungi genome.</title>
        <authorList>
            <person name="Vidal-Diez De Ulzurrun G."/>
        </authorList>
    </citation>
    <scope>NUCLEOTIDE SEQUENCE [LARGE SCALE GENOMIC DNA]</scope>
    <source>
        <strain evidence="1 2">TWF154</strain>
    </source>
</reference>